<evidence type="ECO:0000256" key="14">
    <source>
        <dbReference type="SAM" id="Phobius"/>
    </source>
</evidence>
<dbReference type="EMBL" id="JACEFB010000004">
    <property type="protein sequence ID" value="MBA2226093.1"/>
    <property type="molecule type" value="Genomic_DNA"/>
</dbReference>
<dbReference type="InterPro" id="IPR013767">
    <property type="entry name" value="PAS_fold"/>
</dbReference>
<dbReference type="PRINTS" id="PR00344">
    <property type="entry name" value="BCTRLSENSOR"/>
</dbReference>
<feature type="domain" description="HAMP" evidence="17">
    <location>
        <begin position="59"/>
        <end position="111"/>
    </location>
</feature>
<dbReference type="SUPFAM" id="SSF158472">
    <property type="entry name" value="HAMP domain-like"/>
    <property type="match status" value="1"/>
</dbReference>
<keyword evidence="4" id="KW-0597">Phosphoprotein</keyword>
<dbReference type="SMART" id="SM00388">
    <property type="entry name" value="HisKA"/>
    <property type="match status" value="1"/>
</dbReference>
<dbReference type="GO" id="GO:0000156">
    <property type="term" value="F:phosphorelay response regulator activity"/>
    <property type="evidence" value="ECO:0007669"/>
    <property type="project" value="TreeGrafter"/>
</dbReference>
<dbReference type="GO" id="GO:0000155">
    <property type="term" value="F:phosphorelay sensor kinase activity"/>
    <property type="evidence" value="ECO:0007669"/>
    <property type="project" value="InterPro"/>
</dbReference>
<dbReference type="GO" id="GO:0007234">
    <property type="term" value="P:osmosensory signaling via phosphorelay pathway"/>
    <property type="evidence" value="ECO:0007669"/>
    <property type="project" value="TreeGrafter"/>
</dbReference>
<feature type="compositionally biased region" description="Basic and acidic residues" evidence="13">
    <location>
        <begin position="481"/>
        <end position="502"/>
    </location>
</feature>
<dbReference type="PANTHER" id="PTHR42878">
    <property type="entry name" value="TWO-COMPONENT HISTIDINE KINASE"/>
    <property type="match status" value="1"/>
</dbReference>
<evidence type="ECO:0000259" key="15">
    <source>
        <dbReference type="PROSITE" id="PS50109"/>
    </source>
</evidence>
<dbReference type="Pfam" id="PF00672">
    <property type="entry name" value="HAMP"/>
    <property type="match status" value="1"/>
</dbReference>
<dbReference type="GO" id="GO:0016020">
    <property type="term" value="C:membrane"/>
    <property type="evidence" value="ECO:0007669"/>
    <property type="project" value="UniProtKB-SubCell"/>
</dbReference>
<dbReference type="Gene3D" id="3.30.565.10">
    <property type="entry name" value="Histidine kinase-like ATPase, C-terminal domain"/>
    <property type="match status" value="1"/>
</dbReference>
<dbReference type="NCBIfam" id="TIGR00229">
    <property type="entry name" value="sensory_box"/>
    <property type="match status" value="1"/>
</dbReference>
<dbReference type="CDD" id="cd00082">
    <property type="entry name" value="HisKA"/>
    <property type="match status" value="1"/>
</dbReference>
<organism evidence="18 19">
    <name type="scientific">Thermogemmata fonticola</name>
    <dbReference type="NCBI Taxonomy" id="2755323"/>
    <lineage>
        <taxon>Bacteria</taxon>
        <taxon>Pseudomonadati</taxon>
        <taxon>Planctomycetota</taxon>
        <taxon>Planctomycetia</taxon>
        <taxon>Gemmatales</taxon>
        <taxon>Gemmataceae</taxon>
        <taxon>Thermogemmata</taxon>
    </lineage>
</organism>
<evidence type="ECO:0000256" key="7">
    <source>
        <dbReference type="ARBA" id="ARBA00022741"/>
    </source>
</evidence>
<evidence type="ECO:0000256" key="8">
    <source>
        <dbReference type="ARBA" id="ARBA00022777"/>
    </source>
</evidence>
<dbReference type="InterPro" id="IPR003660">
    <property type="entry name" value="HAMP_dom"/>
</dbReference>
<dbReference type="CDD" id="cd00130">
    <property type="entry name" value="PAS"/>
    <property type="match status" value="1"/>
</dbReference>
<keyword evidence="5" id="KW-0808">Transferase</keyword>
<proteinExistence type="predicted"/>
<sequence length="519" mass="57064">MFWRLFATYLLLVAAVVGLVGIALYQRAEVLFYESVQEVAAIVVVVLGLAAGAAYLLARRFTRPLQALMDGARRIAAGDFQHQIRSRGPRELAALAEAFNAMSRRLAETFNLLEHDREQLRAILSGMVEGVVAIDEQHRIVFANQRAGELLGFDRKAVVHQSLEQALRQPGLLEIIHKGLAASEPYREELEWKGPPPRSLGVYVSRFQGHGMPGAVIVLHDTTELRQAERLRQDFVANVSHELKTPLAVIKSSVETLVDGAAEEPESRHLFLQQIVREADRLEELIKDLLSLARIESGHLRLEPQAIPLERAISECLERHHPRAESKTLTLVEKPPKDGPADLAVWADPDALRQILDNLVDNAIKYTPNGGRITIRWSGTADTVSFEVEDTGVGIPAADLPRVFERFYRVDKARSRAVGGTGLGLAIVKHLVQAMKGQVRASSTVGKGTTFRVTLPRALPLTASPAERTSERSVASTVEQAAERSSERPGERTSERIADRPSDLSAEQPAGQSPTTTPV</sequence>
<keyword evidence="19" id="KW-1185">Reference proteome</keyword>
<reference evidence="18 19" key="1">
    <citation type="submission" date="2020-07" db="EMBL/GenBank/DDBJ databases">
        <title>Thermogemmata thermophila gen. nov., sp. nov., a novel moderate thermophilic planctomycete from a Kamchatka hot spring.</title>
        <authorList>
            <person name="Elcheninov A.G."/>
            <person name="Podosokorskaya O.A."/>
            <person name="Kovaleva O.L."/>
            <person name="Novikov A."/>
            <person name="Bonch-Osmolovskaya E.A."/>
            <person name="Toshchakov S.V."/>
            <person name="Kublanov I.V."/>
        </authorList>
    </citation>
    <scope>NUCLEOTIDE SEQUENCE [LARGE SCALE GENOMIC DNA]</scope>
    <source>
        <strain evidence="18 19">2918</strain>
    </source>
</reference>
<dbReference type="SUPFAM" id="SSF55874">
    <property type="entry name" value="ATPase domain of HSP90 chaperone/DNA topoisomerase II/histidine kinase"/>
    <property type="match status" value="1"/>
</dbReference>
<evidence type="ECO:0000256" key="6">
    <source>
        <dbReference type="ARBA" id="ARBA00022692"/>
    </source>
</evidence>
<evidence type="ECO:0000256" key="2">
    <source>
        <dbReference type="ARBA" id="ARBA00004141"/>
    </source>
</evidence>
<evidence type="ECO:0000256" key="11">
    <source>
        <dbReference type="ARBA" id="ARBA00023012"/>
    </source>
</evidence>
<dbReference type="GO" id="GO:0030295">
    <property type="term" value="F:protein kinase activator activity"/>
    <property type="evidence" value="ECO:0007669"/>
    <property type="project" value="TreeGrafter"/>
</dbReference>
<evidence type="ECO:0000256" key="10">
    <source>
        <dbReference type="ARBA" id="ARBA00022989"/>
    </source>
</evidence>
<evidence type="ECO:0000256" key="3">
    <source>
        <dbReference type="ARBA" id="ARBA00012438"/>
    </source>
</evidence>
<comment type="caution">
    <text evidence="18">The sequence shown here is derived from an EMBL/GenBank/DDBJ whole genome shotgun (WGS) entry which is preliminary data.</text>
</comment>
<keyword evidence="11" id="KW-0902">Two-component regulatory system</keyword>
<dbReference type="InterPro" id="IPR003661">
    <property type="entry name" value="HisK_dim/P_dom"/>
</dbReference>
<keyword evidence="10 14" id="KW-1133">Transmembrane helix</keyword>
<dbReference type="PROSITE" id="PS50112">
    <property type="entry name" value="PAS"/>
    <property type="match status" value="1"/>
</dbReference>
<dbReference type="Gene3D" id="1.10.287.130">
    <property type="match status" value="1"/>
</dbReference>
<dbReference type="Pfam" id="PF02518">
    <property type="entry name" value="HATPase_c"/>
    <property type="match status" value="1"/>
</dbReference>
<keyword evidence="6 14" id="KW-0812">Transmembrane</keyword>
<keyword evidence="7" id="KW-0547">Nucleotide-binding</keyword>
<dbReference type="Pfam" id="PF00512">
    <property type="entry name" value="HisKA"/>
    <property type="match status" value="1"/>
</dbReference>
<evidence type="ECO:0000259" key="16">
    <source>
        <dbReference type="PROSITE" id="PS50112"/>
    </source>
</evidence>
<dbReference type="InterPro" id="IPR003594">
    <property type="entry name" value="HATPase_dom"/>
</dbReference>
<gene>
    <name evidence="18" type="ORF">H0921_07945</name>
</gene>
<dbReference type="GO" id="GO:0005524">
    <property type="term" value="F:ATP binding"/>
    <property type="evidence" value="ECO:0007669"/>
    <property type="project" value="UniProtKB-KW"/>
</dbReference>
<dbReference type="InterPro" id="IPR000014">
    <property type="entry name" value="PAS"/>
</dbReference>
<dbReference type="SUPFAM" id="SSF47384">
    <property type="entry name" value="Homodimeric domain of signal transducing histidine kinase"/>
    <property type="match status" value="1"/>
</dbReference>
<dbReference type="SMART" id="SM00387">
    <property type="entry name" value="HATPase_c"/>
    <property type="match status" value="1"/>
</dbReference>
<dbReference type="InterPro" id="IPR036890">
    <property type="entry name" value="HATPase_C_sf"/>
</dbReference>
<dbReference type="AlphaFoldDB" id="A0A7V8VDJ3"/>
<protein>
    <recommendedName>
        <fullName evidence="3">histidine kinase</fullName>
        <ecNumber evidence="3">2.7.13.3</ecNumber>
    </recommendedName>
</protein>
<name>A0A7V8VDJ3_9BACT</name>
<evidence type="ECO:0000256" key="4">
    <source>
        <dbReference type="ARBA" id="ARBA00022553"/>
    </source>
</evidence>
<evidence type="ECO:0000256" key="9">
    <source>
        <dbReference type="ARBA" id="ARBA00022840"/>
    </source>
</evidence>
<feature type="transmembrane region" description="Helical" evidence="14">
    <location>
        <begin position="7"/>
        <end position="27"/>
    </location>
</feature>
<keyword evidence="9" id="KW-0067">ATP-binding</keyword>
<comment type="catalytic activity">
    <reaction evidence="1">
        <text>ATP + protein L-histidine = ADP + protein N-phospho-L-histidine.</text>
        <dbReference type="EC" id="2.7.13.3"/>
    </reaction>
</comment>
<dbReference type="EC" id="2.7.13.3" evidence="3"/>
<dbReference type="SMART" id="SM00304">
    <property type="entry name" value="HAMP"/>
    <property type="match status" value="1"/>
</dbReference>
<dbReference type="PROSITE" id="PS50109">
    <property type="entry name" value="HIS_KIN"/>
    <property type="match status" value="1"/>
</dbReference>
<keyword evidence="8" id="KW-0418">Kinase</keyword>
<dbReference type="InterPro" id="IPR035965">
    <property type="entry name" value="PAS-like_dom_sf"/>
</dbReference>
<dbReference type="InterPro" id="IPR004358">
    <property type="entry name" value="Sig_transdc_His_kin-like_C"/>
</dbReference>
<feature type="transmembrane region" description="Helical" evidence="14">
    <location>
        <begin position="39"/>
        <end position="58"/>
    </location>
</feature>
<dbReference type="FunFam" id="3.30.565.10:FF:000006">
    <property type="entry name" value="Sensor histidine kinase WalK"/>
    <property type="match status" value="1"/>
</dbReference>
<dbReference type="InterPro" id="IPR050351">
    <property type="entry name" value="BphY/WalK/GraS-like"/>
</dbReference>
<dbReference type="Pfam" id="PF00989">
    <property type="entry name" value="PAS"/>
    <property type="match status" value="1"/>
</dbReference>
<dbReference type="PANTHER" id="PTHR42878:SF7">
    <property type="entry name" value="SENSOR HISTIDINE KINASE GLRK"/>
    <property type="match status" value="1"/>
</dbReference>
<dbReference type="Gene3D" id="6.10.340.10">
    <property type="match status" value="1"/>
</dbReference>
<dbReference type="SUPFAM" id="SSF55785">
    <property type="entry name" value="PYP-like sensor domain (PAS domain)"/>
    <property type="match status" value="1"/>
</dbReference>
<feature type="compositionally biased region" description="Polar residues" evidence="13">
    <location>
        <begin position="510"/>
        <end position="519"/>
    </location>
</feature>
<feature type="domain" description="Histidine kinase" evidence="15">
    <location>
        <begin position="238"/>
        <end position="459"/>
    </location>
</feature>
<dbReference type="CDD" id="cd00075">
    <property type="entry name" value="HATPase"/>
    <property type="match status" value="1"/>
</dbReference>
<keyword evidence="12 14" id="KW-0472">Membrane</keyword>
<evidence type="ECO:0000256" key="12">
    <source>
        <dbReference type="ARBA" id="ARBA00023136"/>
    </source>
</evidence>
<dbReference type="Proteomes" id="UP000542342">
    <property type="component" value="Unassembled WGS sequence"/>
</dbReference>
<evidence type="ECO:0000313" key="19">
    <source>
        <dbReference type="Proteomes" id="UP000542342"/>
    </source>
</evidence>
<comment type="subcellular location">
    <subcellularLocation>
        <location evidence="2">Membrane</location>
        <topology evidence="2">Multi-pass membrane protein</topology>
    </subcellularLocation>
</comment>
<feature type="region of interest" description="Disordered" evidence="13">
    <location>
        <begin position="462"/>
        <end position="519"/>
    </location>
</feature>
<dbReference type="PROSITE" id="PS50885">
    <property type="entry name" value="HAMP"/>
    <property type="match status" value="1"/>
</dbReference>
<dbReference type="InterPro" id="IPR005467">
    <property type="entry name" value="His_kinase_dom"/>
</dbReference>
<dbReference type="CDD" id="cd06225">
    <property type="entry name" value="HAMP"/>
    <property type="match status" value="1"/>
</dbReference>
<dbReference type="SMART" id="SM00091">
    <property type="entry name" value="PAS"/>
    <property type="match status" value="1"/>
</dbReference>
<evidence type="ECO:0000313" key="18">
    <source>
        <dbReference type="EMBL" id="MBA2226093.1"/>
    </source>
</evidence>
<evidence type="ECO:0000259" key="17">
    <source>
        <dbReference type="PROSITE" id="PS50885"/>
    </source>
</evidence>
<evidence type="ECO:0000256" key="5">
    <source>
        <dbReference type="ARBA" id="ARBA00022679"/>
    </source>
</evidence>
<dbReference type="Gene3D" id="3.30.450.20">
    <property type="entry name" value="PAS domain"/>
    <property type="match status" value="1"/>
</dbReference>
<evidence type="ECO:0000256" key="13">
    <source>
        <dbReference type="SAM" id="MobiDB-lite"/>
    </source>
</evidence>
<dbReference type="FunFam" id="1.10.287.130:FF:000001">
    <property type="entry name" value="Two-component sensor histidine kinase"/>
    <property type="match status" value="1"/>
</dbReference>
<feature type="domain" description="PAS" evidence="16">
    <location>
        <begin position="116"/>
        <end position="177"/>
    </location>
</feature>
<accession>A0A7V8VDJ3</accession>
<dbReference type="InterPro" id="IPR036097">
    <property type="entry name" value="HisK_dim/P_sf"/>
</dbReference>
<dbReference type="RefSeq" id="WP_194537523.1">
    <property type="nucleotide sequence ID" value="NZ_JACEFB010000004.1"/>
</dbReference>
<evidence type="ECO:0000256" key="1">
    <source>
        <dbReference type="ARBA" id="ARBA00000085"/>
    </source>
</evidence>
<dbReference type="GO" id="GO:0006355">
    <property type="term" value="P:regulation of DNA-templated transcription"/>
    <property type="evidence" value="ECO:0007669"/>
    <property type="project" value="InterPro"/>
</dbReference>